<dbReference type="PROSITE" id="PS51198">
    <property type="entry name" value="UVRD_HELICASE_ATP_BIND"/>
    <property type="match status" value="1"/>
</dbReference>
<comment type="caution">
    <text evidence="8">The sequence shown here is derived from an EMBL/GenBank/DDBJ whole genome shotgun (WGS) entry which is preliminary data.</text>
</comment>
<evidence type="ECO:0000256" key="2">
    <source>
        <dbReference type="ARBA" id="ARBA00022801"/>
    </source>
</evidence>
<organism evidence="8 9">
    <name type="scientific">Motilibacter rhizosphaerae</name>
    <dbReference type="NCBI Taxonomy" id="598652"/>
    <lineage>
        <taxon>Bacteria</taxon>
        <taxon>Bacillati</taxon>
        <taxon>Actinomycetota</taxon>
        <taxon>Actinomycetes</taxon>
        <taxon>Motilibacterales</taxon>
        <taxon>Motilibacteraceae</taxon>
        <taxon>Motilibacter</taxon>
    </lineage>
</organism>
<evidence type="ECO:0000259" key="7">
    <source>
        <dbReference type="PROSITE" id="PS51198"/>
    </source>
</evidence>
<keyword evidence="1 5" id="KW-0547">Nucleotide-binding</keyword>
<dbReference type="RefSeq" id="WP_130493584.1">
    <property type="nucleotide sequence ID" value="NZ_SGXD01000003.1"/>
</dbReference>
<protein>
    <submittedName>
        <fullName evidence="8">DNA helicase IV</fullName>
    </submittedName>
</protein>
<dbReference type="InterPro" id="IPR027417">
    <property type="entry name" value="P-loop_NTPase"/>
</dbReference>
<evidence type="ECO:0000313" key="8">
    <source>
        <dbReference type="EMBL" id="RZS87469.1"/>
    </source>
</evidence>
<evidence type="ECO:0000256" key="6">
    <source>
        <dbReference type="SAM" id="Coils"/>
    </source>
</evidence>
<dbReference type="InterPro" id="IPR000212">
    <property type="entry name" value="DNA_helicase_UvrD/REP"/>
</dbReference>
<evidence type="ECO:0000256" key="3">
    <source>
        <dbReference type="ARBA" id="ARBA00022806"/>
    </source>
</evidence>
<dbReference type="GO" id="GO:0016787">
    <property type="term" value="F:hydrolase activity"/>
    <property type="evidence" value="ECO:0007669"/>
    <property type="project" value="UniProtKB-UniRule"/>
</dbReference>
<dbReference type="GO" id="GO:0005829">
    <property type="term" value="C:cytosol"/>
    <property type="evidence" value="ECO:0007669"/>
    <property type="project" value="TreeGrafter"/>
</dbReference>
<dbReference type="GO" id="GO:0003677">
    <property type="term" value="F:DNA binding"/>
    <property type="evidence" value="ECO:0007669"/>
    <property type="project" value="InterPro"/>
</dbReference>
<dbReference type="Proteomes" id="UP000293638">
    <property type="component" value="Unassembled WGS sequence"/>
</dbReference>
<dbReference type="InterPro" id="IPR027785">
    <property type="entry name" value="UvrD-like_helicase_C"/>
</dbReference>
<keyword evidence="2 5" id="KW-0378">Hydrolase</keyword>
<gene>
    <name evidence="8" type="ORF">EV189_2900</name>
</gene>
<dbReference type="OrthoDB" id="9787585at2"/>
<feature type="coiled-coil region" evidence="6">
    <location>
        <begin position="12"/>
        <end position="43"/>
    </location>
</feature>
<evidence type="ECO:0000313" key="9">
    <source>
        <dbReference type="Proteomes" id="UP000293638"/>
    </source>
</evidence>
<dbReference type="PANTHER" id="PTHR11070:SF45">
    <property type="entry name" value="DNA 3'-5' HELICASE"/>
    <property type="match status" value="1"/>
</dbReference>
<dbReference type="AlphaFoldDB" id="A0A4Q7NQA0"/>
<reference evidence="8 9" key="1">
    <citation type="submission" date="2019-02" db="EMBL/GenBank/DDBJ databases">
        <title>Genomic Encyclopedia of Type Strains, Phase IV (KMG-IV): sequencing the most valuable type-strain genomes for metagenomic binning, comparative biology and taxonomic classification.</title>
        <authorList>
            <person name="Goeker M."/>
        </authorList>
    </citation>
    <scope>NUCLEOTIDE SEQUENCE [LARGE SCALE GENOMIC DNA]</scope>
    <source>
        <strain evidence="8 9">DSM 45622</strain>
    </source>
</reference>
<dbReference type="GO" id="GO:0005524">
    <property type="term" value="F:ATP binding"/>
    <property type="evidence" value="ECO:0007669"/>
    <property type="project" value="UniProtKB-UniRule"/>
</dbReference>
<dbReference type="EMBL" id="SGXD01000003">
    <property type="protein sequence ID" value="RZS87469.1"/>
    <property type="molecule type" value="Genomic_DNA"/>
</dbReference>
<dbReference type="GO" id="GO:0043138">
    <property type="term" value="F:3'-5' DNA helicase activity"/>
    <property type="evidence" value="ECO:0007669"/>
    <property type="project" value="TreeGrafter"/>
</dbReference>
<dbReference type="SUPFAM" id="SSF52540">
    <property type="entry name" value="P-loop containing nucleoside triphosphate hydrolases"/>
    <property type="match status" value="1"/>
</dbReference>
<keyword evidence="4 5" id="KW-0067">ATP-binding</keyword>
<keyword evidence="6" id="KW-0175">Coiled coil</keyword>
<dbReference type="InterPro" id="IPR014016">
    <property type="entry name" value="UvrD-like_ATP-bd"/>
</dbReference>
<dbReference type="GO" id="GO:0000725">
    <property type="term" value="P:recombinational repair"/>
    <property type="evidence" value="ECO:0007669"/>
    <property type="project" value="TreeGrafter"/>
</dbReference>
<dbReference type="Gene3D" id="3.40.50.300">
    <property type="entry name" value="P-loop containing nucleotide triphosphate hydrolases"/>
    <property type="match status" value="2"/>
</dbReference>
<feature type="binding site" evidence="5">
    <location>
        <begin position="206"/>
        <end position="213"/>
    </location>
    <ligand>
        <name>ATP</name>
        <dbReference type="ChEBI" id="CHEBI:30616"/>
    </ligand>
</feature>
<evidence type="ECO:0000256" key="1">
    <source>
        <dbReference type="ARBA" id="ARBA00022741"/>
    </source>
</evidence>
<dbReference type="Pfam" id="PF13538">
    <property type="entry name" value="UvrD_C_2"/>
    <property type="match status" value="1"/>
</dbReference>
<accession>A0A4Q7NQA0</accession>
<name>A0A4Q7NQA0_9ACTN</name>
<keyword evidence="9" id="KW-1185">Reference proteome</keyword>
<feature type="domain" description="UvrD-like helicase ATP-binding" evidence="7">
    <location>
        <begin position="185"/>
        <end position="591"/>
    </location>
</feature>
<proteinExistence type="predicted"/>
<keyword evidence="3 5" id="KW-0347">Helicase</keyword>
<evidence type="ECO:0000256" key="4">
    <source>
        <dbReference type="ARBA" id="ARBA00022840"/>
    </source>
</evidence>
<evidence type="ECO:0000256" key="5">
    <source>
        <dbReference type="PROSITE-ProRule" id="PRU00560"/>
    </source>
</evidence>
<dbReference type="PANTHER" id="PTHR11070">
    <property type="entry name" value="UVRD / RECB / PCRA DNA HELICASE FAMILY MEMBER"/>
    <property type="match status" value="1"/>
</dbReference>
<sequence>MSAEQATGSSELAREREHVALLYARLDELRERTAAQLDAVRRQEVTGTHQNRSERDAFATLHTDRLAQLWAVENGLCFGRLDRAEGDRLYVGRLGLSDDQQDQLQVDWRTPAAQAFYRATAAHPEGVVRRRHISTRGRVVTGVDDEVLDLDALSEADKETLNGEAALLAALAARRTGRMGDIVATIQAEQDRIIRDELDGILVVQGGPGTGKTAVALHRAAYLLYTYRDRLARRGVLVIGPNPAFLRYIEQVLPSLGETDVLLTSAAGLFPGVEATAEDEPEVARLKGDLRMVDVVAAAVRDRQRLPRGGRLELSVDGDDVVLDRQVVDRARQRARRSRRPHNLARRTFVREVVAALSTQIVAKRGAHLLDDEDLAEIRAELRTDPDVREALDGLWPHLTPQRLLAELYADRGALSRACRDVLTAEETALLARPSGSPWTVGDVALLDEAAELLGSDADPDEEEALRREQERRERAYAEEVLGVLGLDGYVSAEQLASRYAAAPDYLTTAERAAGDREWAFGHVVVDEAQELSPMAWRLVMRRCPTKSMTLVGDVAQTAALAGARSWQEVLEPHAGTRWRQAELTVNYRTPAEVMELANRVLAGLAPGVEPARAVRESGEPPVVVAVPAGALAERVAVAAAEEQALVGEGKVAVLAPASLLPAVRAAVAAAVPDAVVEGGPKALDAPVAVLSVRESKGLEFDSVVVVEPAGLVAGSARGTSDLYVALTRTTRRLTVVHAEPLPDALR</sequence>